<keyword evidence="3" id="KW-0488">Methylation</keyword>
<feature type="compositionally biased region" description="Polar residues" evidence="8">
    <location>
        <begin position="1"/>
        <end position="13"/>
    </location>
</feature>
<organism evidence="9 10">
    <name type="scientific">Larinioides sclopetarius</name>
    <dbReference type="NCBI Taxonomy" id="280406"/>
    <lineage>
        <taxon>Eukaryota</taxon>
        <taxon>Metazoa</taxon>
        <taxon>Ecdysozoa</taxon>
        <taxon>Arthropoda</taxon>
        <taxon>Chelicerata</taxon>
        <taxon>Arachnida</taxon>
        <taxon>Araneae</taxon>
        <taxon>Araneomorphae</taxon>
        <taxon>Entelegynae</taxon>
        <taxon>Araneoidea</taxon>
        <taxon>Araneidae</taxon>
        <taxon>Larinioides</taxon>
    </lineage>
</organism>
<gene>
    <name evidence="9" type="ORF">LARSCL_LOCUS2947</name>
</gene>
<dbReference type="SMART" id="SM00173">
    <property type="entry name" value="RAS"/>
    <property type="match status" value="1"/>
</dbReference>
<evidence type="ECO:0000256" key="8">
    <source>
        <dbReference type="SAM" id="MobiDB-lite"/>
    </source>
</evidence>
<dbReference type="InterPro" id="IPR005225">
    <property type="entry name" value="Small_GTP-bd"/>
</dbReference>
<evidence type="ECO:0000256" key="5">
    <source>
        <dbReference type="ARBA" id="ARBA00023136"/>
    </source>
</evidence>
<protein>
    <submittedName>
        <fullName evidence="9">Uncharacterized protein</fullName>
    </submittedName>
</protein>
<dbReference type="NCBIfam" id="TIGR00231">
    <property type="entry name" value="small_GTP"/>
    <property type="match status" value="1"/>
</dbReference>
<dbReference type="PROSITE" id="PS51421">
    <property type="entry name" value="RAS"/>
    <property type="match status" value="1"/>
</dbReference>
<dbReference type="GO" id="GO:0003924">
    <property type="term" value="F:GTPase activity"/>
    <property type="evidence" value="ECO:0007669"/>
    <property type="project" value="InterPro"/>
</dbReference>
<sequence length="198" mass="22129">MRSEGSSLNTKVIEQQPAANPKPSPIQELPPANEELREDSSCFCEGVLKAICCCFCLCSTPERRNSDVQNNTRMGSSRENKLVVLGPGGVGKTSLVVQYLEGFFTTTYKPTVEDYYRHTIKMPDGAFHTVQILDTAGSLNFPAMRELSIRSGRGFILVFSVDNLQSFHEALQLWDLIQRIRGETTRSFNKIAFLKGFP</sequence>
<dbReference type="SMART" id="SM00175">
    <property type="entry name" value="RAB"/>
    <property type="match status" value="1"/>
</dbReference>
<comment type="similarity">
    <text evidence="7">Belongs to the small GTPase superfamily. RasD family.</text>
</comment>
<dbReference type="PANTHER" id="PTHR46149">
    <property type="entry name" value="MIP08469P"/>
    <property type="match status" value="1"/>
</dbReference>
<evidence type="ECO:0000256" key="7">
    <source>
        <dbReference type="ARBA" id="ARBA00038061"/>
    </source>
</evidence>
<reference evidence="9 10" key="1">
    <citation type="submission" date="2024-04" db="EMBL/GenBank/DDBJ databases">
        <authorList>
            <person name="Rising A."/>
            <person name="Reimegard J."/>
            <person name="Sonavane S."/>
            <person name="Akerstrom W."/>
            <person name="Nylinder S."/>
            <person name="Hedman E."/>
            <person name="Kallberg Y."/>
        </authorList>
    </citation>
    <scope>NUCLEOTIDE SEQUENCE [LARGE SCALE GENOMIC DNA]</scope>
</reference>
<name>A0AAV1Z4A7_9ARAC</name>
<evidence type="ECO:0000256" key="2">
    <source>
        <dbReference type="ARBA" id="ARBA00022475"/>
    </source>
</evidence>
<keyword evidence="5" id="KW-0472">Membrane</keyword>
<evidence type="ECO:0000313" key="9">
    <source>
        <dbReference type="EMBL" id="CAL1266156.1"/>
    </source>
</evidence>
<proteinExistence type="inferred from homology"/>
<evidence type="ECO:0000256" key="6">
    <source>
        <dbReference type="ARBA" id="ARBA00023288"/>
    </source>
</evidence>
<dbReference type="InterPro" id="IPR052236">
    <property type="entry name" value="Small_GTPase_RasD"/>
</dbReference>
<evidence type="ECO:0000256" key="3">
    <source>
        <dbReference type="ARBA" id="ARBA00022481"/>
    </source>
</evidence>
<dbReference type="SUPFAM" id="SSF52540">
    <property type="entry name" value="P-loop containing nucleoside triphosphate hydrolases"/>
    <property type="match status" value="1"/>
</dbReference>
<dbReference type="Pfam" id="PF00071">
    <property type="entry name" value="Ras"/>
    <property type="match status" value="1"/>
</dbReference>
<feature type="region of interest" description="Disordered" evidence="8">
    <location>
        <begin position="1"/>
        <end position="32"/>
    </location>
</feature>
<keyword evidence="10" id="KW-1185">Reference proteome</keyword>
<dbReference type="EMBL" id="CAXIEN010000022">
    <property type="protein sequence ID" value="CAL1266156.1"/>
    <property type="molecule type" value="Genomic_DNA"/>
</dbReference>
<comment type="caution">
    <text evidence="9">The sequence shown here is derived from an EMBL/GenBank/DDBJ whole genome shotgun (WGS) entry which is preliminary data.</text>
</comment>
<keyword evidence="6" id="KW-0449">Lipoprotein</keyword>
<dbReference type="Proteomes" id="UP001497382">
    <property type="component" value="Unassembled WGS sequence"/>
</dbReference>
<dbReference type="Gene3D" id="3.40.50.300">
    <property type="entry name" value="P-loop containing nucleotide triphosphate hydrolases"/>
    <property type="match status" value="1"/>
</dbReference>
<keyword evidence="4" id="KW-0547">Nucleotide-binding</keyword>
<dbReference type="SMART" id="SM00174">
    <property type="entry name" value="RHO"/>
    <property type="match status" value="1"/>
</dbReference>
<evidence type="ECO:0000313" key="10">
    <source>
        <dbReference type="Proteomes" id="UP001497382"/>
    </source>
</evidence>
<dbReference type="PRINTS" id="PR00449">
    <property type="entry name" value="RASTRNSFRMNG"/>
</dbReference>
<keyword evidence="2" id="KW-1003">Cell membrane</keyword>
<evidence type="ECO:0000256" key="4">
    <source>
        <dbReference type="ARBA" id="ARBA00023134"/>
    </source>
</evidence>
<accession>A0AAV1Z4A7</accession>
<dbReference type="InterPro" id="IPR001806">
    <property type="entry name" value="Small_GTPase"/>
</dbReference>
<dbReference type="GO" id="GO:0005525">
    <property type="term" value="F:GTP binding"/>
    <property type="evidence" value="ECO:0007669"/>
    <property type="project" value="UniProtKB-KW"/>
</dbReference>
<evidence type="ECO:0000256" key="1">
    <source>
        <dbReference type="ARBA" id="ARBA00004193"/>
    </source>
</evidence>
<dbReference type="InterPro" id="IPR027417">
    <property type="entry name" value="P-loop_NTPase"/>
</dbReference>
<comment type="subcellular location">
    <subcellularLocation>
        <location evidence="1">Cell membrane</location>
        <topology evidence="1">Lipid-anchor</topology>
    </subcellularLocation>
</comment>
<dbReference type="GO" id="GO:0005886">
    <property type="term" value="C:plasma membrane"/>
    <property type="evidence" value="ECO:0007669"/>
    <property type="project" value="UniProtKB-SubCell"/>
</dbReference>
<dbReference type="PROSITE" id="PS51419">
    <property type="entry name" value="RAB"/>
    <property type="match status" value="1"/>
</dbReference>
<dbReference type="AlphaFoldDB" id="A0AAV1Z4A7"/>
<keyword evidence="4" id="KW-0342">GTP-binding</keyword>